<dbReference type="AlphaFoldDB" id="A0A2U3K118"/>
<dbReference type="InterPro" id="IPR034291">
    <property type="entry name" value="TMP_synthase"/>
</dbReference>
<evidence type="ECO:0000256" key="9">
    <source>
        <dbReference type="HAMAP-Rule" id="MF_00097"/>
    </source>
</evidence>
<dbReference type="InterPro" id="IPR036206">
    <property type="entry name" value="ThiamineP_synth_sf"/>
</dbReference>
<comment type="cofactor">
    <cofactor evidence="9">
        <name>Mg(2+)</name>
        <dbReference type="ChEBI" id="CHEBI:18420"/>
    </cofactor>
    <text evidence="9">Binds 1 Mg(2+) ion per subunit.</text>
</comment>
<dbReference type="UniPathway" id="UPA00060">
    <property type="reaction ID" value="UER00141"/>
</dbReference>
<evidence type="ECO:0000313" key="13">
    <source>
        <dbReference type="EMBL" id="SPF33362.1"/>
    </source>
</evidence>
<dbReference type="GO" id="GO:0005737">
    <property type="term" value="C:cytoplasm"/>
    <property type="evidence" value="ECO:0007669"/>
    <property type="project" value="TreeGrafter"/>
</dbReference>
<comment type="catalytic activity">
    <reaction evidence="8 9 10">
        <text>2-[(2R,5Z)-2-carboxy-4-methylthiazol-5(2H)-ylidene]ethyl phosphate + 4-amino-2-methyl-5-(diphosphooxymethyl)pyrimidine + 2 H(+) = thiamine phosphate + CO2 + diphosphate</text>
        <dbReference type="Rhea" id="RHEA:47844"/>
        <dbReference type="ChEBI" id="CHEBI:15378"/>
        <dbReference type="ChEBI" id="CHEBI:16526"/>
        <dbReference type="ChEBI" id="CHEBI:33019"/>
        <dbReference type="ChEBI" id="CHEBI:37575"/>
        <dbReference type="ChEBI" id="CHEBI:57841"/>
        <dbReference type="ChEBI" id="CHEBI:62899"/>
        <dbReference type="EC" id="2.5.1.3"/>
    </reaction>
</comment>
<dbReference type="GO" id="GO:0009229">
    <property type="term" value="P:thiamine diphosphate biosynthetic process"/>
    <property type="evidence" value="ECO:0007669"/>
    <property type="project" value="UniProtKB-UniRule"/>
</dbReference>
<feature type="binding site" evidence="9">
    <location>
        <position position="168"/>
    </location>
    <ligand>
        <name>2-[(2R,5Z)-2-carboxy-4-methylthiazol-5(2H)-ylidene]ethyl phosphate</name>
        <dbReference type="ChEBI" id="CHEBI:62899"/>
    </ligand>
</feature>
<keyword evidence="5 9" id="KW-0784">Thiamine biosynthesis</keyword>
<keyword evidence="3 9" id="KW-0479">Metal-binding</keyword>
<feature type="binding site" evidence="9">
    <location>
        <position position="112"/>
    </location>
    <ligand>
        <name>4-amino-2-methyl-5-(diphosphooxymethyl)pyrimidine</name>
        <dbReference type="ChEBI" id="CHEBI:57841"/>
    </ligand>
</feature>
<comment type="catalytic activity">
    <reaction evidence="7 9 10">
        <text>2-(2-carboxy-4-methylthiazol-5-yl)ethyl phosphate + 4-amino-2-methyl-5-(diphosphooxymethyl)pyrimidine + 2 H(+) = thiamine phosphate + CO2 + diphosphate</text>
        <dbReference type="Rhea" id="RHEA:47848"/>
        <dbReference type="ChEBI" id="CHEBI:15378"/>
        <dbReference type="ChEBI" id="CHEBI:16526"/>
        <dbReference type="ChEBI" id="CHEBI:33019"/>
        <dbReference type="ChEBI" id="CHEBI:37575"/>
        <dbReference type="ChEBI" id="CHEBI:57841"/>
        <dbReference type="ChEBI" id="CHEBI:62890"/>
        <dbReference type="EC" id="2.5.1.3"/>
    </reaction>
</comment>
<dbReference type="InterPro" id="IPR022998">
    <property type="entry name" value="ThiamineP_synth_TenI"/>
</dbReference>
<dbReference type="Gene3D" id="3.20.20.70">
    <property type="entry name" value="Aldolase class I"/>
    <property type="match status" value="1"/>
</dbReference>
<comment type="function">
    <text evidence="9">Condenses 4-methyl-5-(beta-hydroxyethyl)thiazole monophosphate (THZ-P) and 2-methyl-4-amino-5-hydroxymethyl pyrimidine pyrophosphate (HMP-PP) to form thiamine monophosphate (TMP).</text>
</comment>
<evidence type="ECO:0000256" key="11">
    <source>
        <dbReference type="RuleBase" id="RU004253"/>
    </source>
</evidence>
<feature type="binding site" evidence="9">
    <location>
        <position position="75"/>
    </location>
    <ligand>
        <name>Mg(2+)</name>
        <dbReference type="ChEBI" id="CHEBI:18420"/>
    </ligand>
</feature>
<feature type="binding site" evidence="9">
    <location>
        <begin position="42"/>
        <end position="46"/>
    </location>
    <ligand>
        <name>4-amino-2-methyl-5-(diphosphooxymethyl)pyrimidine</name>
        <dbReference type="ChEBI" id="CHEBI:57841"/>
    </ligand>
</feature>
<evidence type="ECO:0000256" key="2">
    <source>
        <dbReference type="ARBA" id="ARBA00022679"/>
    </source>
</evidence>
<dbReference type="PANTHER" id="PTHR20857">
    <property type="entry name" value="THIAMINE-PHOSPHATE PYROPHOSPHORYLASE"/>
    <property type="match status" value="1"/>
</dbReference>
<dbReference type="EC" id="2.5.1.3" evidence="9"/>
<comment type="catalytic activity">
    <reaction evidence="6 9 10">
        <text>4-methyl-5-(2-phosphooxyethyl)-thiazole + 4-amino-2-methyl-5-(diphosphooxymethyl)pyrimidine + H(+) = thiamine phosphate + diphosphate</text>
        <dbReference type="Rhea" id="RHEA:22328"/>
        <dbReference type="ChEBI" id="CHEBI:15378"/>
        <dbReference type="ChEBI" id="CHEBI:33019"/>
        <dbReference type="ChEBI" id="CHEBI:37575"/>
        <dbReference type="ChEBI" id="CHEBI:57841"/>
        <dbReference type="ChEBI" id="CHEBI:58296"/>
        <dbReference type="EC" id="2.5.1.3"/>
    </reaction>
</comment>
<evidence type="ECO:0000256" key="3">
    <source>
        <dbReference type="ARBA" id="ARBA00022723"/>
    </source>
</evidence>
<keyword evidence="4 9" id="KW-0460">Magnesium</keyword>
<comment type="pathway">
    <text evidence="1 9 11">Cofactor biosynthesis; thiamine diphosphate biosynthesis; thiamine phosphate from 4-amino-2-methyl-5-diphosphomethylpyrimidine and 4-methyl-5-(2-phosphoethyl)-thiazole: step 1/1.</text>
</comment>
<organism evidence="13 14">
    <name type="scientific">Candidatus Desulfosporosinus infrequens</name>
    <dbReference type="NCBI Taxonomy" id="2043169"/>
    <lineage>
        <taxon>Bacteria</taxon>
        <taxon>Bacillati</taxon>
        <taxon>Bacillota</taxon>
        <taxon>Clostridia</taxon>
        <taxon>Eubacteriales</taxon>
        <taxon>Desulfitobacteriaceae</taxon>
        <taxon>Desulfosporosinus</taxon>
    </lineage>
</organism>
<feature type="binding site" evidence="9">
    <location>
        <position position="141"/>
    </location>
    <ligand>
        <name>4-amino-2-methyl-5-(diphosphooxymethyl)pyrimidine</name>
        <dbReference type="ChEBI" id="CHEBI:57841"/>
    </ligand>
</feature>
<feature type="domain" description="Thiamine phosphate synthase/TenI" evidence="12">
    <location>
        <begin position="12"/>
        <end position="191"/>
    </location>
</feature>
<dbReference type="SUPFAM" id="SSF51391">
    <property type="entry name" value="Thiamin phosphate synthase"/>
    <property type="match status" value="1"/>
</dbReference>
<dbReference type="HAMAP" id="MF_00097">
    <property type="entry name" value="TMP_synthase"/>
    <property type="match status" value="1"/>
</dbReference>
<evidence type="ECO:0000256" key="1">
    <source>
        <dbReference type="ARBA" id="ARBA00005165"/>
    </source>
</evidence>
<dbReference type="CDD" id="cd00564">
    <property type="entry name" value="TMP_TenI"/>
    <property type="match status" value="1"/>
</dbReference>
<gene>
    <name evidence="13" type="primary">thiE_2</name>
    <name evidence="9" type="synonym">thiE</name>
    <name evidence="13" type="ORF">SBF1_1210012</name>
</gene>
<feature type="binding site" evidence="9">
    <location>
        <begin position="188"/>
        <end position="189"/>
    </location>
    <ligand>
        <name>2-[(2R,5Z)-2-carboxy-4-methylthiazol-5(2H)-ylidene]ethyl phosphate</name>
        <dbReference type="ChEBI" id="CHEBI:62899"/>
    </ligand>
</feature>
<feature type="binding site" evidence="9">
    <location>
        <begin position="138"/>
        <end position="140"/>
    </location>
    <ligand>
        <name>2-[(2R,5Z)-2-carboxy-4-methylthiazol-5(2H)-ylidene]ethyl phosphate</name>
        <dbReference type="ChEBI" id="CHEBI:62899"/>
    </ligand>
</feature>
<dbReference type="GO" id="GO:0004789">
    <property type="term" value="F:thiamine-phosphate diphosphorylase activity"/>
    <property type="evidence" value="ECO:0007669"/>
    <property type="project" value="UniProtKB-UniRule"/>
</dbReference>
<feature type="binding site" evidence="9">
    <location>
        <position position="94"/>
    </location>
    <ligand>
        <name>Mg(2+)</name>
        <dbReference type="ChEBI" id="CHEBI:18420"/>
    </ligand>
</feature>
<dbReference type="Proteomes" id="UP000238916">
    <property type="component" value="Unassembled WGS sequence"/>
</dbReference>
<dbReference type="GO" id="GO:0000287">
    <property type="term" value="F:magnesium ion binding"/>
    <property type="evidence" value="ECO:0007669"/>
    <property type="project" value="UniProtKB-UniRule"/>
</dbReference>
<comment type="similarity">
    <text evidence="9 10">Belongs to the thiamine-phosphate synthase family.</text>
</comment>
<proteinExistence type="inferred from homology"/>
<dbReference type="PANTHER" id="PTHR20857:SF23">
    <property type="entry name" value="THIAMINE BIOSYNTHETIC BIFUNCTIONAL ENZYME"/>
    <property type="match status" value="1"/>
</dbReference>
<dbReference type="GO" id="GO:0009228">
    <property type="term" value="P:thiamine biosynthetic process"/>
    <property type="evidence" value="ECO:0007669"/>
    <property type="project" value="UniProtKB-KW"/>
</dbReference>
<evidence type="ECO:0000256" key="5">
    <source>
        <dbReference type="ARBA" id="ARBA00022977"/>
    </source>
</evidence>
<reference evidence="14" key="1">
    <citation type="submission" date="2018-02" db="EMBL/GenBank/DDBJ databases">
        <authorList>
            <person name="Hausmann B."/>
        </authorList>
    </citation>
    <scope>NUCLEOTIDE SEQUENCE [LARGE SCALE GENOMIC DNA]</scope>
    <source>
        <strain evidence="14">Peat soil MAG SbF1</strain>
    </source>
</reference>
<dbReference type="NCBIfam" id="TIGR00693">
    <property type="entry name" value="thiE"/>
    <property type="match status" value="1"/>
</dbReference>
<dbReference type="FunFam" id="3.20.20.70:FF:000096">
    <property type="entry name" value="Thiamine-phosphate synthase"/>
    <property type="match status" value="1"/>
</dbReference>
<evidence type="ECO:0000259" key="12">
    <source>
        <dbReference type="Pfam" id="PF02581"/>
    </source>
</evidence>
<name>A0A2U3K118_9FIRM</name>
<evidence type="ECO:0000256" key="7">
    <source>
        <dbReference type="ARBA" id="ARBA00047851"/>
    </source>
</evidence>
<keyword evidence="2 9" id="KW-0808">Transferase</keyword>
<dbReference type="InterPro" id="IPR013785">
    <property type="entry name" value="Aldolase_TIM"/>
</dbReference>
<evidence type="ECO:0000256" key="6">
    <source>
        <dbReference type="ARBA" id="ARBA00047334"/>
    </source>
</evidence>
<feature type="binding site" evidence="9">
    <location>
        <position position="74"/>
    </location>
    <ligand>
        <name>4-amino-2-methyl-5-(diphosphooxymethyl)pyrimidine</name>
        <dbReference type="ChEBI" id="CHEBI:57841"/>
    </ligand>
</feature>
<evidence type="ECO:0000256" key="4">
    <source>
        <dbReference type="ARBA" id="ARBA00022842"/>
    </source>
</evidence>
<evidence type="ECO:0000256" key="10">
    <source>
        <dbReference type="RuleBase" id="RU003826"/>
    </source>
</evidence>
<evidence type="ECO:0000313" key="14">
    <source>
        <dbReference type="Proteomes" id="UP000238916"/>
    </source>
</evidence>
<sequence length="222" mass="24108">MSEVKLKVDYSLYLVTDRKMLREGDLGQSIELAIQGGVTLVQLREKSVSTREFLELAIRIKEITSRERIPLIINDRLDIALAVDADGLHIGQDDLPMLKARELFPNKLIGVSVSTLAEALLAQQQGADYLGVGAVFSTSTKTDATEVSLEQLEMIKKLVTIPVVAIGGINETNLIQVLATGIDGVSVVSAILAKENILMAAKHLQELIRSISIFARGNNSLC</sequence>
<dbReference type="OrthoDB" id="9812206at2"/>
<protein>
    <recommendedName>
        <fullName evidence="9">Thiamine-phosphate synthase</fullName>
        <shortName evidence="9">TP synthase</shortName>
        <shortName evidence="9">TPS</shortName>
        <ecNumber evidence="9">2.5.1.3</ecNumber>
    </recommendedName>
    <alternativeName>
        <fullName evidence="9">Thiamine-phosphate pyrophosphorylase</fullName>
        <shortName evidence="9">TMP pyrophosphorylase</shortName>
        <shortName evidence="9">TMP-PPase</shortName>
    </alternativeName>
</protein>
<dbReference type="Pfam" id="PF02581">
    <property type="entry name" value="TMP-TENI"/>
    <property type="match status" value="1"/>
</dbReference>
<evidence type="ECO:0000256" key="8">
    <source>
        <dbReference type="ARBA" id="ARBA00047883"/>
    </source>
</evidence>
<accession>A0A2U3K118</accession>
<dbReference type="EMBL" id="OMOF01000026">
    <property type="protein sequence ID" value="SPF33362.1"/>
    <property type="molecule type" value="Genomic_DNA"/>
</dbReference>